<protein>
    <submittedName>
        <fullName evidence="4">Integration host factor subunit beta</fullName>
    </submittedName>
</protein>
<dbReference type="CDD" id="cd13836">
    <property type="entry name" value="IHF_B"/>
    <property type="match status" value="1"/>
</dbReference>
<reference evidence="4" key="1">
    <citation type="journal article" date="2020" name="mSystems">
        <title>Genome- and Community-Level Interaction Insights into Carbon Utilization and Element Cycling Functions of Hydrothermarchaeota in Hydrothermal Sediment.</title>
        <authorList>
            <person name="Zhou Z."/>
            <person name="Liu Y."/>
            <person name="Xu W."/>
            <person name="Pan J."/>
            <person name="Luo Z.H."/>
            <person name="Li M."/>
        </authorList>
    </citation>
    <scope>NUCLEOTIDE SEQUENCE [LARGE SCALE GENOMIC DNA]</scope>
    <source>
        <strain evidence="4">SpSt-902</strain>
    </source>
</reference>
<accession>A0A7C3LT68</accession>
<dbReference type="GO" id="GO:0030527">
    <property type="term" value="F:structural constituent of chromatin"/>
    <property type="evidence" value="ECO:0007669"/>
    <property type="project" value="InterPro"/>
</dbReference>
<evidence type="ECO:0000313" key="4">
    <source>
        <dbReference type="EMBL" id="HFT94025.1"/>
    </source>
</evidence>
<gene>
    <name evidence="4" type="ORF">ENX03_08875</name>
</gene>
<evidence type="ECO:0000256" key="3">
    <source>
        <dbReference type="RuleBase" id="RU003939"/>
    </source>
</evidence>
<evidence type="ECO:0000256" key="2">
    <source>
        <dbReference type="ARBA" id="ARBA00023125"/>
    </source>
</evidence>
<dbReference type="PANTHER" id="PTHR33175:SF2">
    <property type="entry name" value="INTEGRATION HOST FACTOR SUBUNIT ALPHA"/>
    <property type="match status" value="1"/>
</dbReference>
<dbReference type="Gene3D" id="4.10.520.10">
    <property type="entry name" value="IHF-like DNA-binding proteins"/>
    <property type="match status" value="1"/>
</dbReference>
<dbReference type="GO" id="GO:0005829">
    <property type="term" value="C:cytosol"/>
    <property type="evidence" value="ECO:0007669"/>
    <property type="project" value="TreeGrafter"/>
</dbReference>
<comment type="similarity">
    <text evidence="1 3">Belongs to the bacterial histone-like protein family.</text>
</comment>
<comment type="caution">
    <text evidence="4">The sequence shown here is derived from an EMBL/GenBank/DDBJ whole genome shotgun (WGS) entry which is preliminary data.</text>
</comment>
<keyword evidence="2" id="KW-0238">DNA-binding</keyword>
<dbReference type="SMART" id="SM00411">
    <property type="entry name" value="BHL"/>
    <property type="match status" value="1"/>
</dbReference>
<proteinExistence type="inferred from homology"/>
<dbReference type="PANTHER" id="PTHR33175">
    <property type="entry name" value="DNA-BINDING PROTEIN HU"/>
    <property type="match status" value="1"/>
</dbReference>
<dbReference type="Pfam" id="PF00216">
    <property type="entry name" value="Bac_DNA_binding"/>
    <property type="match status" value="1"/>
</dbReference>
<dbReference type="PRINTS" id="PR01727">
    <property type="entry name" value="DNABINDINGHU"/>
</dbReference>
<dbReference type="EMBL" id="DTMM01000186">
    <property type="protein sequence ID" value="HFT94025.1"/>
    <property type="molecule type" value="Genomic_DNA"/>
</dbReference>
<dbReference type="InterPro" id="IPR000119">
    <property type="entry name" value="Hist_DNA-bd"/>
</dbReference>
<sequence length="98" mass="11281">MTRDDLIKRIAEKNAGISLSDARDLVLDLFDSMKTVILEGESLELRRFGVFEIHHRQPRIARNPRTGEKVSVGPRKSLIFRPGKILKLRMKNLTRKSV</sequence>
<evidence type="ECO:0000256" key="1">
    <source>
        <dbReference type="ARBA" id="ARBA00010529"/>
    </source>
</evidence>
<dbReference type="InterPro" id="IPR010992">
    <property type="entry name" value="IHF-like_DNA-bd_dom_sf"/>
</dbReference>
<name>A0A7C3LT68_9BACT</name>
<dbReference type="GO" id="GO:0003677">
    <property type="term" value="F:DNA binding"/>
    <property type="evidence" value="ECO:0007669"/>
    <property type="project" value="UniProtKB-KW"/>
</dbReference>
<dbReference type="AlphaFoldDB" id="A0A7C3LT68"/>
<dbReference type="SUPFAM" id="SSF47729">
    <property type="entry name" value="IHF-like DNA-binding proteins"/>
    <property type="match status" value="1"/>
</dbReference>
<organism evidence="4">
    <name type="scientific">Leptospirillum ferriphilum</name>
    <dbReference type="NCBI Taxonomy" id="178606"/>
    <lineage>
        <taxon>Bacteria</taxon>
        <taxon>Pseudomonadati</taxon>
        <taxon>Nitrospirota</taxon>
        <taxon>Nitrospiria</taxon>
        <taxon>Nitrospirales</taxon>
        <taxon>Nitrospiraceae</taxon>
        <taxon>Leptospirillum</taxon>
    </lineage>
</organism>